<evidence type="ECO:0000256" key="12">
    <source>
        <dbReference type="SAM" id="MobiDB-lite"/>
    </source>
</evidence>
<organism evidence="14 15">
    <name type="scientific">Coemansia brasiliensis</name>
    <dbReference type="NCBI Taxonomy" id="2650707"/>
    <lineage>
        <taxon>Eukaryota</taxon>
        <taxon>Fungi</taxon>
        <taxon>Fungi incertae sedis</taxon>
        <taxon>Zoopagomycota</taxon>
        <taxon>Kickxellomycotina</taxon>
        <taxon>Kickxellomycetes</taxon>
        <taxon>Kickxellales</taxon>
        <taxon>Kickxellaceae</taxon>
        <taxon>Coemansia</taxon>
    </lineage>
</organism>
<dbReference type="OrthoDB" id="9332038at2759"/>
<evidence type="ECO:0000256" key="8">
    <source>
        <dbReference type="ARBA" id="ARBA00022777"/>
    </source>
</evidence>
<dbReference type="CDD" id="cd14212">
    <property type="entry name" value="PKc_YAK1"/>
    <property type="match status" value="1"/>
</dbReference>
<dbReference type="InterPro" id="IPR011009">
    <property type="entry name" value="Kinase-like_dom_sf"/>
</dbReference>
<evidence type="ECO:0000256" key="5">
    <source>
        <dbReference type="ARBA" id="ARBA00022553"/>
    </source>
</evidence>
<dbReference type="Pfam" id="PF00069">
    <property type="entry name" value="Pkinase"/>
    <property type="match status" value="1"/>
</dbReference>
<accession>A0A9W8LZ03</accession>
<feature type="region of interest" description="Disordered" evidence="12">
    <location>
        <begin position="592"/>
        <end position="663"/>
    </location>
</feature>
<evidence type="ECO:0000256" key="3">
    <source>
        <dbReference type="ARBA" id="ARBA00022490"/>
    </source>
</evidence>
<comment type="similarity">
    <text evidence="2">Belongs to the protein kinase superfamily. CMGC Ser/Thr protein kinase family. MNB/DYRK subfamily.</text>
</comment>
<feature type="compositionally biased region" description="Basic and acidic residues" evidence="12">
    <location>
        <begin position="478"/>
        <end position="491"/>
    </location>
</feature>
<dbReference type="InterPro" id="IPR000719">
    <property type="entry name" value="Prot_kinase_dom"/>
</dbReference>
<evidence type="ECO:0000256" key="1">
    <source>
        <dbReference type="ARBA" id="ARBA00004496"/>
    </source>
</evidence>
<feature type="domain" description="Protein kinase" evidence="13">
    <location>
        <begin position="922"/>
        <end position="1248"/>
    </location>
</feature>
<dbReference type="GO" id="GO:0005737">
    <property type="term" value="C:cytoplasm"/>
    <property type="evidence" value="ECO:0007669"/>
    <property type="project" value="UniProtKB-SubCell"/>
</dbReference>
<dbReference type="EMBL" id="JANBUW010000192">
    <property type="protein sequence ID" value="KAJ2848251.1"/>
    <property type="molecule type" value="Genomic_DNA"/>
</dbReference>
<feature type="region of interest" description="Disordered" evidence="12">
    <location>
        <begin position="704"/>
        <end position="774"/>
    </location>
</feature>
<feature type="compositionally biased region" description="Polar residues" evidence="12">
    <location>
        <begin position="1369"/>
        <end position="1398"/>
    </location>
</feature>
<feature type="compositionally biased region" description="Polar residues" evidence="12">
    <location>
        <begin position="598"/>
        <end position="614"/>
    </location>
</feature>
<feature type="region of interest" description="Disordered" evidence="12">
    <location>
        <begin position="143"/>
        <end position="173"/>
    </location>
</feature>
<dbReference type="SUPFAM" id="SSF56112">
    <property type="entry name" value="Protein kinase-like (PK-like)"/>
    <property type="match status" value="1"/>
</dbReference>
<proteinExistence type="inferred from homology"/>
<evidence type="ECO:0000313" key="14">
    <source>
        <dbReference type="EMBL" id="KAJ2848251.1"/>
    </source>
</evidence>
<evidence type="ECO:0000256" key="11">
    <source>
        <dbReference type="SAM" id="Coils"/>
    </source>
</evidence>
<protein>
    <submittedName>
        <fullName evidence="14">Dual specificity protein kinase yak1</fullName>
        <ecNumber evidence="14">2.7.12.1</ecNumber>
    </submittedName>
</protein>
<name>A0A9W8LZ03_9FUNG</name>
<dbReference type="Gene3D" id="3.30.200.20">
    <property type="entry name" value="Phosphorylase Kinase, domain 1"/>
    <property type="match status" value="1"/>
</dbReference>
<comment type="caution">
    <text evidence="14">The sequence shown here is derived from an EMBL/GenBank/DDBJ whole genome shotgun (WGS) entry which is preliminary data.</text>
</comment>
<dbReference type="PROSITE" id="PS00107">
    <property type="entry name" value="PROTEIN_KINASE_ATP"/>
    <property type="match status" value="1"/>
</dbReference>
<keyword evidence="4" id="KW-0723">Serine/threonine-protein kinase</keyword>
<dbReference type="SMART" id="SM00220">
    <property type="entry name" value="S_TKc"/>
    <property type="match status" value="1"/>
</dbReference>
<feature type="region of interest" description="Disordered" evidence="12">
    <location>
        <begin position="454"/>
        <end position="491"/>
    </location>
</feature>
<dbReference type="EC" id="2.7.12.1" evidence="14"/>
<feature type="region of interest" description="Disordered" evidence="12">
    <location>
        <begin position="1255"/>
        <end position="1296"/>
    </location>
</feature>
<dbReference type="GO" id="GO:0004713">
    <property type="term" value="F:protein tyrosine kinase activity"/>
    <property type="evidence" value="ECO:0007669"/>
    <property type="project" value="TreeGrafter"/>
</dbReference>
<dbReference type="PANTHER" id="PTHR24058">
    <property type="entry name" value="DUAL SPECIFICITY PROTEIN KINASE"/>
    <property type="match status" value="1"/>
</dbReference>
<reference evidence="14" key="1">
    <citation type="submission" date="2022-07" db="EMBL/GenBank/DDBJ databases">
        <title>Phylogenomic reconstructions and comparative analyses of Kickxellomycotina fungi.</title>
        <authorList>
            <person name="Reynolds N.K."/>
            <person name="Stajich J.E."/>
            <person name="Barry K."/>
            <person name="Grigoriev I.V."/>
            <person name="Crous P."/>
            <person name="Smith M.E."/>
        </authorList>
    </citation>
    <scope>NUCLEOTIDE SEQUENCE</scope>
    <source>
        <strain evidence="14">NRRL 1566</strain>
    </source>
</reference>
<keyword evidence="3" id="KW-0963">Cytoplasm</keyword>
<dbReference type="FunFam" id="1.10.510.10:FF:000380">
    <property type="entry name" value="Serine/threonine-protein kinase ppk15"/>
    <property type="match status" value="1"/>
</dbReference>
<feature type="coiled-coil region" evidence="11">
    <location>
        <begin position="816"/>
        <end position="846"/>
    </location>
</feature>
<keyword evidence="5" id="KW-0597">Phosphoprotein</keyword>
<evidence type="ECO:0000256" key="6">
    <source>
        <dbReference type="ARBA" id="ARBA00022679"/>
    </source>
</evidence>
<feature type="compositionally biased region" description="Polar residues" evidence="12">
    <location>
        <begin position="1955"/>
        <end position="1965"/>
    </location>
</feature>
<keyword evidence="8 14" id="KW-0418">Kinase</keyword>
<dbReference type="InterPro" id="IPR008271">
    <property type="entry name" value="Ser/Thr_kinase_AS"/>
</dbReference>
<sequence length="2043" mass="223100">MDYTGRHSRNGNMPMAVPPTSLGASYMYNGYMEQNRNTGSDSESSPALAGIQNTGPNNQRVRPLSMFAHPAAASSASSPYMAPSANVPFSADQQHAMTAPNTATSDQSFHAIMIGDSNHTPSRALPNSTADAAPLIHHAADTQIQAKQRGDAGRSGNMTDVVPSSIPPGSPYLQSEFAQRSEAAGQGYSRITYPSLGSSSSFGAQPLPALASTQHARTSSHHYSPLQPDATAAQMQQHSLTAPTLPNIVGASASLHSPSNGQLMSHQSHQSLEPVYQALSLGTASSVNASINAAQLYPVSQPGLPPAGPASATLSMYASAGHSPMVGRERSRRKHPHYGYDYPEASSTDRISPGSPAIVQQGMGSQLPPLMRQTMSTNNASEYGGSAALRHQFSSEFTASPYSQQQTANSGYNTPGISPSMDMQMANASTAAGALPTSGVYTYSGVYNYPEVSYSPQQQQQERASRPSQRTTSAAWSDKTRPESTMDVHVSSDSDLADAAAMGSDNATASMNSDNTQHREYASATMAHIRWNPATSSGSPLRQEISMAEIAQQGSEYASNTLPQLSVPASENASGHTLAHIYGTLPRAGYVGRGSAEAQETANRSPGQQLQQQRPWPRISPQASAQQLKENQATAGPLSDHYALASPNEQTFGEPQTPRADSTSLLPMVEVAQTSHVPSATNMDEINAHSQEYLHRRRRRLTQTMHNRQRSGSAADPTARLSASRMNLPPNISSPSVHSLTSNRSTEEARPAAEQNTHPSIQPAAGPYTNTSASYMSPSVQMSMQAQAQLQARMQAQAQAQAQAQMQGQAEYMQRLQMAEQERLQQEQVRLALERQQQQIKLAREQELLQFRNYRPLLKMTVDIVDTYRKCHSEFYYESARRPRRVLTHPSEGVKNDGFDNENSDYILYVNDVIGEREGHQYLILEMLGSGTFGQVVKCQNLKTGELVAVKVIKNKSAYYNQSLMEVQMLDLLNKKFDIDDRHHILRLKEWFVFRNHLVFVNELLSINLYDLLKQNQYQGLSTNLVRVLVQQILDAMIVLNKAQVIHADLKPENILLEGMEKPVIKVIDFGSACFEWQTVFTYIQSRFYRSPEILLGLPYSSRIDMWSLGCIVAELYLGLPLFPGSSEYNQLSRIVDLLGIPPRNMLEKARRTDEFFNYLGPGTWDLKPMEQFARERNTEEKESKRYFSANTLEELITTYPIRRRVTDAEQQREYQSRIALIDFLRGLLQLDPDRRWSPQQASMHPFITGEPFVGPFVPQPLSHDPHNSSGASGPYGPLVGGNGAQGGSGSAGAGGYGRQPHTIGYSANHYPGGAGSNGYAAQSMYSGNAATSLFSHVPSPPSAVPQASEPAKSQDTGGLTWAHHTHRSSLQSNGNSHTDANQASIPGSFPVNQASGNNDDRNSLYSLNAEPRSSHYGNRGRARATTLGHASGLAQSNNMAAQSTIGHSNQQSEIPGSFLGVDPSTSYKYGLQRTTDSDLRDVPGRLEINNSECEISHGWASISETNYNYPSSNTGSNGTRTGSLYENQVPGADRSYYERQQQQRLLQQRRLYQSEYELDLQSETSSIEDTAECSRSPQQTLGLNTLQSDLNPTASNLPASGQSAHDSFADKSALFAKVKPPSALLRNSSMRLVSNFSPLTLPSSPGSSAYSRRYASSSAIGERCSAEPDLVQQFSNLAASHAEEEDDHSSCFSDHSGMSQLLTQGPGSETSLSLYSATSNEDDFDLVTSELSTGSHEFSEALLPLDTHLQPFPIPQAKLPQQQPQMFGMAKHSSLPYSLDKRLAEASSSIYLLPRYAAYSQDVLNSTNARYGKDAKENPQLPNVSLADKECNSDGCGSVISQDMDGRSLESSLGDLAHTSDADYETSSTSLVDRSKVLFDSISDLSDFSDISDHDKENSQDTVLYVGKQRSHSGSTRDHSLLSTPQLRQSTQAIQTMADRARASLEALQLSPSPIPQSVRSTVTAAHPQKIMKKSQQERSERTPAQAKDSVRMVESLRRMGKWQNFESVRAARDLSRANQFFYDPVIISMSPRLLPQSGQSS</sequence>
<feature type="compositionally biased region" description="Polar residues" evidence="12">
    <location>
        <begin position="730"/>
        <end position="744"/>
    </location>
</feature>
<evidence type="ECO:0000256" key="9">
    <source>
        <dbReference type="ARBA" id="ARBA00022840"/>
    </source>
</evidence>
<feature type="region of interest" description="Disordered" evidence="12">
    <location>
        <begin position="1586"/>
        <end position="1605"/>
    </location>
</feature>
<evidence type="ECO:0000256" key="2">
    <source>
        <dbReference type="ARBA" id="ARBA00008867"/>
    </source>
</evidence>
<dbReference type="GO" id="GO:0004674">
    <property type="term" value="F:protein serine/threonine kinase activity"/>
    <property type="evidence" value="ECO:0007669"/>
    <property type="project" value="UniProtKB-KW"/>
</dbReference>
<dbReference type="InterPro" id="IPR017441">
    <property type="entry name" value="Protein_kinase_ATP_BS"/>
</dbReference>
<evidence type="ECO:0000256" key="10">
    <source>
        <dbReference type="PROSITE-ProRule" id="PRU10141"/>
    </source>
</evidence>
<feature type="region of interest" description="Disordered" evidence="12">
    <location>
        <begin position="1337"/>
        <end position="1422"/>
    </location>
</feature>
<feature type="compositionally biased region" description="Polar residues" evidence="12">
    <location>
        <begin position="647"/>
        <end position="663"/>
    </location>
</feature>
<feature type="binding site" evidence="10">
    <location>
        <position position="951"/>
    </location>
    <ligand>
        <name>ATP</name>
        <dbReference type="ChEBI" id="CHEBI:30616"/>
    </ligand>
</feature>
<evidence type="ECO:0000259" key="13">
    <source>
        <dbReference type="PROSITE" id="PS50011"/>
    </source>
</evidence>
<comment type="subcellular location">
    <subcellularLocation>
        <location evidence="1">Cytoplasm</location>
    </subcellularLocation>
</comment>
<dbReference type="GO" id="GO:0004712">
    <property type="term" value="F:protein serine/threonine/tyrosine kinase activity"/>
    <property type="evidence" value="ECO:0007669"/>
    <property type="project" value="UniProtKB-EC"/>
</dbReference>
<feature type="compositionally biased region" description="Polar residues" evidence="12">
    <location>
        <begin position="621"/>
        <end position="634"/>
    </location>
</feature>
<dbReference type="InterPro" id="IPR050494">
    <property type="entry name" value="Ser_Thr_dual-spec_kinase"/>
</dbReference>
<dbReference type="GO" id="GO:0005524">
    <property type="term" value="F:ATP binding"/>
    <property type="evidence" value="ECO:0007669"/>
    <property type="project" value="UniProtKB-UniRule"/>
</dbReference>
<dbReference type="FunFam" id="3.30.200.20:FF:000087">
    <property type="entry name" value="Dual specificity tyrosine-phosphorylation-regulated kinase 1A"/>
    <property type="match status" value="1"/>
</dbReference>
<evidence type="ECO:0000256" key="4">
    <source>
        <dbReference type="ARBA" id="ARBA00022527"/>
    </source>
</evidence>
<keyword evidence="9 10" id="KW-0067">ATP-binding</keyword>
<feature type="region of interest" description="Disordered" evidence="12">
    <location>
        <begin position="33"/>
        <end position="54"/>
    </location>
</feature>
<gene>
    <name evidence="14" type="primary">YAK1</name>
    <name evidence="14" type="ORF">IWW36_003413</name>
</gene>
<keyword evidence="11" id="KW-0175">Coiled coil</keyword>
<dbReference type="Gene3D" id="1.10.510.10">
    <property type="entry name" value="Transferase(Phosphotransferase) domain 1"/>
    <property type="match status" value="1"/>
</dbReference>
<keyword evidence="15" id="KW-1185">Reference proteome</keyword>
<feature type="region of interest" description="Disordered" evidence="12">
    <location>
        <begin position="1955"/>
        <end position="1990"/>
    </location>
</feature>
<dbReference type="PROSITE" id="PS00108">
    <property type="entry name" value="PROTEIN_KINASE_ST"/>
    <property type="match status" value="1"/>
</dbReference>
<dbReference type="Proteomes" id="UP001139887">
    <property type="component" value="Unassembled WGS sequence"/>
</dbReference>
<dbReference type="GO" id="GO:0005634">
    <property type="term" value="C:nucleus"/>
    <property type="evidence" value="ECO:0007669"/>
    <property type="project" value="TreeGrafter"/>
</dbReference>
<keyword evidence="6 14" id="KW-0808">Transferase</keyword>
<evidence type="ECO:0000313" key="15">
    <source>
        <dbReference type="Proteomes" id="UP001139887"/>
    </source>
</evidence>
<dbReference type="PROSITE" id="PS50011">
    <property type="entry name" value="PROTEIN_KINASE_DOM"/>
    <property type="match status" value="1"/>
</dbReference>
<dbReference type="PANTHER" id="PTHR24058:SF17">
    <property type="entry name" value="HOMEODOMAIN INTERACTING PROTEIN KINASE, ISOFORM D"/>
    <property type="match status" value="1"/>
</dbReference>
<keyword evidence="7 10" id="KW-0547">Nucleotide-binding</keyword>
<feature type="compositionally biased region" description="Polar residues" evidence="12">
    <location>
        <begin position="454"/>
        <end position="475"/>
    </location>
</feature>
<evidence type="ECO:0000256" key="7">
    <source>
        <dbReference type="ARBA" id="ARBA00022741"/>
    </source>
</evidence>
<feature type="compositionally biased region" description="Gly residues" evidence="12">
    <location>
        <begin position="1279"/>
        <end position="1296"/>
    </location>
</feature>